<evidence type="ECO:0000313" key="5">
    <source>
        <dbReference type="Proteomes" id="UP000078559"/>
    </source>
</evidence>
<sequence length="274" mass="28559">MLALQSLLTLGLLAAVGVSQLSFINPSPAGLNKDYSADPSYEVGSTVTVSWSQATSATGLPVTLALFQQALGDEAGDPSQEVLVDASIAGNTEYTWVVSTSKNLTLSNVFFFELYLNESTSPDTISHYFNITQPEAASPTMAATTTISSAAALSSKSVASTLTSATTSPTNSSPVTSSGLSSGAKVGIGVGIAIPLSSALGGIAGWLLYKRRAKPTNDEPAELPNYTSETKSGSEWGKESTLSPFGGSQHKYNSQQSPFQLDGEGTQYNRHELQ</sequence>
<evidence type="ECO:0000256" key="3">
    <source>
        <dbReference type="SAM" id="SignalP"/>
    </source>
</evidence>
<accession>A0A194WE62</accession>
<feature type="region of interest" description="Disordered" evidence="1">
    <location>
        <begin position="217"/>
        <end position="274"/>
    </location>
</feature>
<feature type="transmembrane region" description="Helical" evidence="2">
    <location>
        <begin position="186"/>
        <end position="209"/>
    </location>
</feature>
<reference evidence="4" key="1">
    <citation type="submission" date="2014-12" db="EMBL/GenBank/DDBJ databases">
        <title>Genome Sequence of Valsa Canker Pathogens Uncovers a Specific Adaption of Colonization on Woody Bark.</title>
        <authorList>
            <person name="Yin Z."/>
            <person name="Liu H."/>
            <person name="Gao X."/>
            <person name="Li Z."/>
            <person name="Song N."/>
            <person name="Ke X."/>
            <person name="Dai Q."/>
            <person name="Wu Y."/>
            <person name="Sun Y."/>
            <person name="Xu J.-R."/>
            <person name="Kang Z.K."/>
            <person name="Wang L."/>
            <person name="Huang L."/>
        </authorList>
    </citation>
    <scope>NUCLEOTIDE SEQUENCE [LARGE SCALE GENOMIC DNA]</scope>
    <source>
        <strain evidence="4">03-8</strain>
    </source>
</reference>
<organism evidence="4 5">
    <name type="scientific">Cytospora mali</name>
    <name type="common">Apple Valsa canker fungus</name>
    <name type="synonym">Valsa mali</name>
    <dbReference type="NCBI Taxonomy" id="578113"/>
    <lineage>
        <taxon>Eukaryota</taxon>
        <taxon>Fungi</taxon>
        <taxon>Dikarya</taxon>
        <taxon>Ascomycota</taxon>
        <taxon>Pezizomycotina</taxon>
        <taxon>Sordariomycetes</taxon>
        <taxon>Sordariomycetidae</taxon>
        <taxon>Diaporthales</taxon>
        <taxon>Cytosporaceae</taxon>
        <taxon>Cytospora</taxon>
    </lineage>
</organism>
<keyword evidence="2" id="KW-1133">Transmembrane helix</keyword>
<keyword evidence="2" id="KW-0812">Transmembrane</keyword>
<evidence type="ECO:0000256" key="2">
    <source>
        <dbReference type="SAM" id="Phobius"/>
    </source>
</evidence>
<keyword evidence="5" id="KW-1185">Reference proteome</keyword>
<feature type="signal peptide" evidence="3">
    <location>
        <begin position="1"/>
        <end position="19"/>
    </location>
</feature>
<dbReference type="OrthoDB" id="5390143at2759"/>
<keyword evidence="3" id="KW-0732">Signal</keyword>
<dbReference type="Proteomes" id="UP000078559">
    <property type="component" value="Chromosome 13"/>
</dbReference>
<feature type="compositionally biased region" description="Polar residues" evidence="1">
    <location>
        <begin position="250"/>
        <end position="259"/>
    </location>
</feature>
<feature type="chain" id="PRO_5008267382" evidence="3">
    <location>
        <begin position="20"/>
        <end position="274"/>
    </location>
</feature>
<gene>
    <name evidence="4" type="ORF">VM1G_10163</name>
</gene>
<protein>
    <submittedName>
        <fullName evidence="4">Uncharacterized protein</fullName>
    </submittedName>
</protein>
<evidence type="ECO:0000313" key="4">
    <source>
        <dbReference type="EMBL" id="KUI74468.1"/>
    </source>
</evidence>
<proteinExistence type="predicted"/>
<dbReference type="EMBL" id="CM003110">
    <property type="protein sequence ID" value="KUI74468.1"/>
    <property type="molecule type" value="Genomic_DNA"/>
</dbReference>
<keyword evidence="2" id="KW-0472">Membrane</keyword>
<evidence type="ECO:0000256" key="1">
    <source>
        <dbReference type="SAM" id="MobiDB-lite"/>
    </source>
</evidence>
<dbReference type="AlphaFoldDB" id="A0A194WE62"/>
<name>A0A194WE62_CYTMA</name>